<dbReference type="EMBL" id="LGUT01001631">
    <property type="protein sequence ID" value="KOG88561.1"/>
    <property type="molecule type" value="Genomic_DNA"/>
</dbReference>
<feature type="domain" description="Helix-turn-helix" evidence="2">
    <location>
        <begin position="7"/>
        <end position="68"/>
    </location>
</feature>
<sequence>MGLPAIPRGHRLRGAEKEAFAQAAAAAYVGKKASIRAIAAESGRSFNAIHRALTQQHVALRPRGGPHRHPQKKGTGTS</sequence>
<dbReference type="Pfam" id="PF19575">
    <property type="entry name" value="HTH_58"/>
    <property type="match status" value="1"/>
</dbReference>
<name>A0ABR5J513_9ACTN</name>
<dbReference type="Proteomes" id="UP000037020">
    <property type="component" value="Unassembled WGS sequence"/>
</dbReference>
<dbReference type="InterPro" id="IPR045745">
    <property type="entry name" value="HTH_58_Actinobacteria-type"/>
</dbReference>
<organism evidence="3 4">
    <name type="scientific">Streptomyces varsoviensis</name>
    <dbReference type="NCBI Taxonomy" id="67373"/>
    <lineage>
        <taxon>Bacteria</taxon>
        <taxon>Bacillati</taxon>
        <taxon>Actinomycetota</taxon>
        <taxon>Actinomycetes</taxon>
        <taxon>Kitasatosporales</taxon>
        <taxon>Streptomycetaceae</taxon>
        <taxon>Streptomyces</taxon>
    </lineage>
</organism>
<evidence type="ECO:0000313" key="4">
    <source>
        <dbReference type="Proteomes" id="UP000037020"/>
    </source>
</evidence>
<gene>
    <name evidence="3" type="ORF">ADK38_19150</name>
</gene>
<keyword evidence="4" id="KW-1185">Reference proteome</keyword>
<protein>
    <recommendedName>
        <fullName evidence="2">Helix-turn-helix domain-containing protein</fullName>
    </recommendedName>
</protein>
<proteinExistence type="predicted"/>
<evidence type="ECO:0000256" key="1">
    <source>
        <dbReference type="SAM" id="MobiDB-lite"/>
    </source>
</evidence>
<reference evidence="3 4" key="1">
    <citation type="submission" date="2015-07" db="EMBL/GenBank/DDBJ databases">
        <authorList>
            <person name="Ju K.-S."/>
            <person name="Doroghazi J.R."/>
            <person name="Metcalf W.W."/>
        </authorList>
    </citation>
    <scope>NUCLEOTIDE SEQUENCE [LARGE SCALE GENOMIC DNA]</scope>
    <source>
        <strain evidence="3 4">NRRL B-3589</strain>
    </source>
</reference>
<accession>A0ABR5J513</accession>
<evidence type="ECO:0000313" key="3">
    <source>
        <dbReference type="EMBL" id="KOG88561.1"/>
    </source>
</evidence>
<comment type="caution">
    <text evidence="3">The sequence shown here is derived from an EMBL/GenBank/DDBJ whole genome shotgun (WGS) entry which is preliminary data.</text>
</comment>
<evidence type="ECO:0000259" key="2">
    <source>
        <dbReference type="Pfam" id="PF19575"/>
    </source>
</evidence>
<feature type="region of interest" description="Disordered" evidence="1">
    <location>
        <begin position="57"/>
        <end position="78"/>
    </location>
</feature>